<gene>
    <name evidence="3" type="ORF">BEI_1607</name>
</gene>
<evidence type="ECO:0000313" key="4">
    <source>
        <dbReference type="Proteomes" id="UP000219993"/>
    </source>
</evidence>
<name>A0A291P6S8_9GAMM</name>
<dbReference type="InterPro" id="IPR010221">
    <property type="entry name" value="VCBS_dom"/>
</dbReference>
<dbReference type="SUPFAM" id="SSF51120">
    <property type="entry name" value="beta-Roll"/>
    <property type="match status" value="1"/>
</dbReference>
<reference evidence="3 4" key="1">
    <citation type="journal article" date="2017" name="Sci. Rep.">
        <title>Revealing the Saline Adaptation Strategies of the Halophilic Bacterium Halomonas beimenensis through High-throughput Omics and Transposon Mutagenesis Approaches.</title>
        <authorList>
            <person name="Chen Y.H."/>
            <person name="Lin S.S."/>
            <person name="Shyu Y.T."/>
        </authorList>
    </citation>
    <scope>NUCLEOTIDE SEQUENCE [LARGE SCALE GENOMIC DNA]</scope>
    <source>
        <strain evidence="3 4">NTU-111</strain>
    </source>
</reference>
<evidence type="ECO:0000313" key="3">
    <source>
        <dbReference type="EMBL" id="ATJ82594.1"/>
    </source>
</evidence>
<dbReference type="RefSeq" id="WP_097789020.1">
    <property type="nucleotide sequence ID" value="NZ_BAAADT010000026.1"/>
</dbReference>
<dbReference type="KEGG" id="hbe:BEI_1607"/>
<dbReference type="InterPro" id="IPR040853">
    <property type="entry name" value="RapA2_cadherin-like"/>
</dbReference>
<dbReference type="InterPro" id="IPR019960">
    <property type="entry name" value="T1SS_VCA0849"/>
</dbReference>
<dbReference type="InterPro" id="IPR001343">
    <property type="entry name" value="Hemolysn_Ca-bd"/>
</dbReference>
<proteinExistence type="predicted"/>
<keyword evidence="1" id="KW-0106">Calcium</keyword>
<dbReference type="NCBIfam" id="NF033682">
    <property type="entry name" value="retention_LapA"/>
    <property type="match status" value="1"/>
</dbReference>
<dbReference type="NCBIfam" id="TIGR01965">
    <property type="entry name" value="VCBS_repeat"/>
    <property type="match status" value="3"/>
</dbReference>
<dbReference type="InterPro" id="IPR047777">
    <property type="entry name" value="LapA-like_RM"/>
</dbReference>
<dbReference type="Gene3D" id="2.60.40.3440">
    <property type="match status" value="1"/>
</dbReference>
<feature type="domain" description="RapA2 cadherin-like" evidence="2">
    <location>
        <begin position="535"/>
        <end position="611"/>
    </location>
</feature>
<evidence type="ECO:0000256" key="1">
    <source>
        <dbReference type="ARBA" id="ARBA00022837"/>
    </source>
</evidence>
<dbReference type="OrthoDB" id="5787335at2"/>
<dbReference type="Pfam" id="PF17963">
    <property type="entry name" value="Big_9"/>
    <property type="match status" value="1"/>
</dbReference>
<dbReference type="InterPro" id="IPR011049">
    <property type="entry name" value="Serralysin-like_metalloprot_C"/>
</dbReference>
<organism evidence="3 4">
    <name type="scientific">Halomonas beimenensis</name>
    <dbReference type="NCBI Taxonomy" id="475662"/>
    <lineage>
        <taxon>Bacteria</taxon>
        <taxon>Pseudomonadati</taxon>
        <taxon>Pseudomonadota</taxon>
        <taxon>Gammaproteobacteria</taxon>
        <taxon>Oceanospirillales</taxon>
        <taxon>Halomonadaceae</taxon>
        <taxon>Halomonas</taxon>
    </lineage>
</organism>
<dbReference type="Proteomes" id="UP000219993">
    <property type="component" value="Chromosome"/>
</dbReference>
<dbReference type="Pfam" id="PF00353">
    <property type="entry name" value="HemolysinCabind"/>
    <property type="match status" value="1"/>
</dbReference>
<dbReference type="NCBIfam" id="TIGR03661">
    <property type="entry name" value="T1SS_VCA0849"/>
    <property type="match status" value="1"/>
</dbReference>
<protein>
    <recommendedName>
        <fullName evidence="2">RapA2 cadherin-like domain-containing protein</fullName>
    </recommendedName>
</protein>
<keyword evidence="4" id="KW-1185">Reference proteome</keyword>
<dbReference type="GO" id="GO:0005509">
    <property type="term" value="F:calcium ion binding"/>
    <property type="evidence" value="ECO:0007669"/>
    <property type="project" value="InterPro"/>
</dbReference>
<evidence type="ECO:0000259" key="2">
    <source>
        <dbReference type="Pfam" id="PF17803"/>
    </source>
</evidence>
<dbReference type="InterPro" id="IPR013783">
    <property type="entry name" value="Ig-like_fold"/>
</dbReference>
<dbReference type="Pfam" id="PF17803">
    <property type="entry name" value="Cadherin_4"/>
    <property type="match status" value="1"/>
</dbReference>
<accession>A0A291P6S8</accession>
<dbReference type="EMBL" id="CP021435">
    <property type="protein sequence ID" value="ATJ82594.1"/>
    <property type="molecule type" value="Genomic_DNA"/>
</dbReference>
<dbReference type="PRINTS" id="PR00313">
    <property type="entry name" value="CABNDNGRPT"/>
</dbReference>
<dbReference type="Gene3D" id="2.60.40.10">
    <property type="entry name" value="Immunoglobulins"/>
    <property type="match status" value="1"/>
</dbReference>
<sequence>MTIATVVSITGQAWARDADGELRELSVGDSLQEGEILVTSDNGRVVLDFGDGLEPTAVPGGEEVAMTPELALDATVSAEEASAQDEDLEALLAALEEGEGDLLEDLEATAAGAGGGGGSDGGHSFVRLARISESVDPLAFGFGTNSLEGADQVELDPTLAAAEPAAPEPDDIPSVDTQDLDGDGDTVWEAALEGGSAQGGEGGEAGPGISTTTAGALQIDTGGDALALIEVQDANGDWIAIDSAGTLVQGAYGTLSVDPDGSWSYTLDANTLDHDDPTATGAGDQVQDPFAVRVTDDDGDVSPEATLTIDVNDDGPVAADDGVDGAVAEDGSVEIDVFANDAAGADGVNLATGIALASGPSQGSVVYNGDGTFTYTADAGAEGSDSFTYTLTDREGDTSTATVTLTIAEDSTPTVATPDLNEDGDVVWESALAGGSGGGTTTTAGTLQIDTGGDALALVEVQDANGDWIAIDSVGTLVQGAYGTLSVDPDGRWSYTLDANTLDHDDPTAIGAGDQVQDPFAVRVTDDDGDVSPEATLTIDVNDDGPVVADDDVALVEDGATDTASGNVLDNDASGADAPASFVAWGENAEAISVLSQYGELSLDEDGGYRFVLHNDAPAVQTLTAEDSISETLTYTMQDADGDTREASLTLTLTGAGDSAAVTVAAQGADSTVYEAGLSPDGSNAEADSETATGNFGVSATDGIASVTVGGTTFTLAELKGFTDASPSAAIDTGEGTLVLTGYQSGDGDQSATLRYAYTLTSAQTHGEAGNDTLSDTLGVSVTGAGGSSASGTLTIDIVDDVPTVNGADASKTFNYTGYIAVGALDYATGADELGGLVFRGFEDGNQGGLSDGTTLMSSDGNPVYWFGEGTDTLVGKLESGEEVFTASLNGDGSYSLTVHQGIDAISQFGIVDIGDIGISGGNGESFIVGAGSPETDDDVLVTAVQLGGTINTSAGDIGTDSQWVEPSTGIRFEFVTDIQSDGSHDGARVLTGAAVDIADVKGGATQTNVLLALYEAGSALFSSQSELLDTVSAIRYVSDGQLIELEGAADIQAALDSGSLHFVTDYTVSGKGGDYLVSGLVIDGVDEHSSVGIATDQGFDTLEVVNHESAWFAVNGLDGAAITHEPVDIGFDYAVLDGDGDETDSANFTVTLDPSLVGSDGNDVLTGSDFDELLLGAEGNDTLEGGLGADVFAWSLGDEGSAVSPAEDSVKDFTLGTFGTEANADKLDIADLLSGMSSGDDLSRYLQATEDTSSGTTTLHISSAGNMSAGDVSNADQSIVLEGVSMGGLDQAAFLQSLIDDGQLDIE</sequence>